<dbReference type="RefSeq" id="WP_073385965.1">
    <property type="nucleotide sequence ID" value="NZ_FQXK01000007.1"/>
</dbReference>
<sequence length="115" mass="13211">MKIIIKGDSWLINEICISQAGGYEIKDATRKAVKAMPDEFLIKEFLIVNLEEVEGMLDTEYNEAEVMELFKEEGRIEGISGTVKILKDMKVSEAEIIQKICKQYNLTEEKAKKYM</sequence>
<name>A0A1M5WBV5_BUTFI</name>
<evidence type="ECO:0000313" key="1">
    <source>
        <dbReference type="EMBL" id="SHH84693.1"/>
    </source>
</evidence>
<dbReference type="EMBL" id="FQXK01000007">
    <property type="protein sequence ID" value="SHH84693.1"/>
    <property type="molecule type" value="Genomic_DNA"/>
</dbReference>
<gene>
    <name evidence="1" type="ORF">SAMN02745229_00984</name>
</gene>
<organism evidence="1 2">
    <name type="scientific">Butyrivibrio fibrisolvens DSM 3071</name>
    <dbReference type="NCBI Taxonomy" id="1121131"/>
    <lineage>
        <taxon>Bacteria</taxon>
        <taxon>Bacillati</taxon>
        <taxon>Bacillota</taxon>
        <taxon>Clostridia</taxon>
        <taxon>Lachnospirales</taxon>
        <taxon>Lachnospiraceae</taxon>
        <taxon>Butyrivibrio</taxon>
    </lineage>
</organism>
<dbReference type="GeneID" id="89510105"/>
<protein>
    <submittedName>
        <fullName evidence="1">Uncharacterized protein</fullName>
    </submittedName>
</protein>
<dbReference type="AlphaFoldDB" id="A0A1M5WBV5"/>
<accession>A0A1M5WBV5</accession>
<proteinExistence type="predicted"/>
<dbReference type="STRING" id="1121131.SAMN02745229_00984"/>
<reference evidence="2" key="1">
    <citation type="submission" date="2016-11" db="EMBL/GenBank/DDBJ databases">
        <authorList>
            <person name="Varghese N."/>
            <person name="Submissions S."/>
        </authorList>
    </citation>
    <scope>NUCLEOTIDE SEQUENCE [LARGE SCALE GENOMIC DNA]</scope>
    <source>
        <strain evidence="2">DSM 3071</strain>
    </source>
</reference>
<keyword evidence="2" id="KW-1185">Reference proteome</keyword>
<dbReference type="OrthoDB" id="9798384at2"/>
<dbReference type="Proteomes" id="UP000184278">
    <property type="component" value="Unassembled WGS sequence"/>
</dbReference>
<evidence type="ECO:0000313" key="2">
    <source>
        <dbReference type="Proteomes" id="UP000184278"/>
    </source>
</evidence>